<dbReference type="PROSITE" id="PS01052">
    <property type="entry name" value="CALPONIN_1"/>
    <property type="match status" value="1"/>
</dbReference>
<dbReference type="InterPro" id="IPR050606">
    <property type="entry name" value="Calponin-like"/>
</dbReference>
<dbReference type="GO" id="GO:0005516">
    <property type="term" value="F:calmodulin binding"/>
    <property type="evidence" value="ECO:0007669"/>
    <property type="project" value="UniProtKB-KW"/>
</dbReference>
<proteinExistence type="inferred from homology"/>
<keyword evidence="2" id="KW-0677">Repeat</keyword>
<dbReference type="SUPFAM" id="SSF47576">
    <property type="entry name" value="Calponin-homology domain, CH-domain"/>
    <property type="match status" value="1"/>
</dbReference>
<dbReference type="PANTHER" id="PTHR47385:SF22">
    <property type="entry name" value="GH21596P"/>
    <property type="match status" value="1"/>
</dbReference>
<evidence type="ECO:0000256" key="2">
    <source>
        <dbReference type="ARBA" id="ARBA00022737"/>
    </source>
</evidence>
<sequence>MPKRDPAQENELMDWIFTVVGEKRPPGALEDVLKDGIVLCNLINKLKPGSVKKINQNPKGQFQLMENVQRFQEAVKKYGLPQQEIFQTVDLTERRNVQQVILSLYALGRLTQKDPDFKGPHLGPKMADENKREFSEEEIRKMRDADIGLQAGYNKGASQAGLGGMGNLRHM</sequence>
<dbReference type="PROSITE" id="PS50021">
    <property type="entry name" value="CH"/>
    <property type="match status" value="1"/>
</dbReference>
<dbReference type="PROSITE" id="PS51122">
    <property type="entry name" value="CALPONIN_2"/>
    <property type="match status" value="1"/>
</dbReference>
<evidence type="ECO:0000256" key="3">
    <source>
        <dbReference type="ARBA" id="ARBA00022860"/>
    </source>
</evidence>
<protein>
    <recommendedName>
        <fullName evidence="6">Calponin</fullName>
    </recommendedName>
</protein>
<dbReference type="GO" id="GO:0007015">
    <property type="term" value="P:actin filament organization"/>
    <property type="evidence" value="ECO:0007669"/>
    <property type="project" value="TreeGrafter"/>
</dbReference>
<name>A0A7R8WG24_9CRUS</name>
<evidence type="ECO:0000256" key="6">
    <source>
        <dbReference type="RuleBase" id="RU361224"/>
    </source>
</evidence>
<evidence type="ECO:0000256" key="1">
    <source>
        <dbReference type="ARBA" id="ARBA00009631"/>
    </source>
</evidence>
<dbReference type="PRINTS" id="PR00889">
    <property type="entry name" value="CALPONIN"/>
</dbReference>
<dbReference type="AlphaFoldDB" id="A0A7R8WG24"/>
<evidence type="ECO:0000256" key="5">
    <source>
        <dbReference type="ARBA" id="ARBA00025109"/>
    </source>
</evidence>
<gene>
    <name evidence="7" type="ORF">CTOB1V02_LOCUS6004</name>
</gene>
<dbReference type="InterPro" id="IPR036872">
    <property type="entry name" value="CH_dom_sf"/>
</dbReference>
<dbReference type="GO" id="GO:0031032">
    <property type="term" value="P:actomyosin structure organization"/>
    <property type="evidence" value="ECO:0007669"/>
    <property type="project" value="InterPro"/>
</dbReference>
<dbReference type="InterPro" id="IPR000557">
    <property type="entry name" value="Calponin_repeat"/>
</dbReference>
<dbReference type="SMART" id="SM00033">
    <property type="entry name" value="CH"/>
    <property type="match status" value="1"/>
</dbReference>
<dbReference type="Pfam" id="PF00402">
    <property type="entry name" value="Calponin"/>
    <property type="match status" value="1"/>
</dbReference>
<evidence type="ECO:0000256" key="4">
    <source>
        <dbReference type="ARBA" id="ARBA00023203"/>
    </source>
</evidence>
<comment type="similarity">
    <text evidence="1 6">Belongs to the calponin family.</text>
</comment>
<dbReference type="PRINTS" id="PR00888">
    <property type="entry name" value="SM22CALPONIN"/>
</dbReference>
<dbReference type="OrthoDB" id="21595at2759"/>
<dbReference type="PANTHER" id="PTHR47385">
    <property type="entry name" value="CALPONIN"/>
    <property type="match status" value="1"/>
</dbReference>
<evidence type="ECO:0000313" key="7">
    <source>
        <dbReference type="EMBL" id="CAD7228115.1"/>
    </source>
</evidence>
<dbReference type="InterPro" id="IPR001715">
    <property type="entry name" value="CH_dom"/>
</dbReference>
<dbReference type="Pfam" id="PF00307">
    <property type="entry name" value="CH"/>
    <property type="match status" value="1"/>
</dbReference>
<dbReference type="Gene3D" id="1.10.418.10">
    <property type="entry name" value="Calponin-like domain"/>
    <property type="match status" value="1"/>
</dbReference>
<organism evidence="7">
    <name type="scientific">Cyprideis torosa</name>
    <dbReference type="NCBI Taxonomy" id="163714"/>
    <lineage>
        <taxon>Eukaryota</taxon>
        <taxon>Metazoa</taxon>
        <taxon>Ecdysozoa</taxon>
        <taxon>Arthropoda</taxon>
        <taxon>Crustacea</taxon>
        <taxon>Oligostraca</taxon>
        <taxon>Ostracoda</taxon>
        <taxon>Podocopa</taxon>
        <taxon>Podocopida</taxon>
        <taxon>Cytherocopina</taxon>
        <taxon>Cytheroidea</taxon>
        <taxon>Cytherideidae</taxon>
        <taxon>Cyprideis</taxon>
    </lineage>
</organism>
<dbReference type="InterPro" id="IPR001997">
    <property type="entry name" value="Calponin/LIMCH1"/>
</dbReference>
<dbReference type="EMBL" id="OB661389">
    <property type="protein sequence ID" value="CAD7228115.1"/>
    <property type="molecule type" value="Genomic_DNA"/>
</dbReference>
<keyword evidence="3 6" id="KW-0112">Calmodulin-binding</keyword>
<dbReference type="GO" id="GO:0051015">
    <property type="term" value="F:actin filament binding"/>
    <property type="evidence" value="ECO:0007669"/>
    <property type="project" value="TreeGrafter"/>
</dbReference>
<keyword evidence="4 6" id="KW-0009">Actin-binding</keyword>
<reference evidence="7" key="1">
    <citation type="submission" date="2020-11" db="EMBL/GenBank/DDBJ databases">
        <authorList>
            <person name="Tran Van P."/>
        </authorList>
    </citation>
    <scope>NUCLEOTIDE SEQUENCE</scope>
</reference>
<dbReference type="InterPro" id="IPR003096">
    <property type="entry name" value="SM22_calponin"/>
</dbReference>
<comment type="function">
    <text evidence="5 6">Thin filament-associated protein that is implicated in the regulation and modulation of smooth muscle contraction. It is capable of binding to actin, calmodulin and tropomyosin. The interaction of calponin with actin inhibits the actomyosin Mg-ATPase activity.</text>
</comment>
<accession>A0A7R8WG24</accession>
<dbReference type="GO" id="GO:0015629">
    <property type="term" value="C:actin cytoskeleton"/>
    <property type="evidence" value="ECO:0007669"/>
    <property type="project" value="TreeGrafter"/>
</dbReference>